<name>A0A0M3JLR0_ANISI</name>
<dbReference type="OrthoDB" id="5857538at2759"/>
<reference evidence="2 3" key="2">
    <citation type="submission" date="2018-11" db="EMBL/GenBank/DDBJ databases">
        <authorList>
            <consortium name="Pathogen Informatics"/>
        </authorList>
    </citation>
    <scope>NUCLEOTIDE SEQUENCE [LARGE SCALE GENOMIC DNA]</scope>
</reference>
<organism evidence="4">
    <name type="scientific">Anisakis simplex</name>
    <name type="common">Herring worm</name>
    <dbReference type="NCBI Taxonomy" id="6269"/>
    <lineage>
        <taxon>Eukaryota</taxon>
        <taxon>Metazoa</taxon>
        <taxon>Ecdysozoa</taxon>
        <taxon>Nematoda</taxon>
        <taxon>Chromadorea</taxon>
        <taxon>Rhabditida</taxon>
        <taxon>Spirurina</taxon>
        <taxon>Ascaridomorpha</taxon>
        <taxon>Ascaridoidea</taxon>
        <taxon>Anisakidae</taxon>
        <taxon>Anisakis</taxon>
        <taxon>Anisakis simplex complex</taxon>
    </lineage>
</organism>
<evidence type="ECO:0000313" key="2">
    <source>
        <dbReference type="EMBL" id="VDK31387.1"/>
    </source>
</evidence>
<evidence type="ECO:0000313" key="3">
    <source>
        <dbReference type="Proteomes" id="UP000267096"/>
    </source>
</evidence>
<gene>
    <name evidence="2" type="ORF">ASIM_LOCUS8350</name>
</gene>
<keyword evidence="1" id="KW-1133">Transmembrane helix</keyword>
<dbReference type="PANTHER" id="PTHR46709:SF2">
    <property type="entry name" value="G-PROTEIN COUPLED RECEPTORS FAMILY 1 PROFILE DOMAIN-CONTAINING PROTEIN"/>
    <property type="match status" value="1"/>
</dbReference>
<dbReference type="Proteomes" id="UP000267096">
    <property type="component" value="Unassembled WGS sequence"/>
</dbReference>
<dbReference type="AlphaFoldDB" id="A0A0M3JLR0"/>
<protein>
    <submittedName>
        <fullName evidence="4">G protein-coupled receptor</fullName>
    </submittedName>
</protein>
<dbReference type="EMBL" id="UYRR01022369">
    <property type="protein sequence ID" value="VDK31387.1"/>
    <property type="molecule type" value="Genomic_DNA"/>
</dbReference>
<proteinExistence type="predicted"/>
<keyword evidence="1" id="KW-0812">Transmembrane</keyword>
<keyword evidence="3" id="KW-1185">Reference proteome</keyword>
<feature type="transmembrane region" description="Helical" evidence="1">
    <location>
        <begin position="45"/>
        <end position="63"/>
    </location>
</feature>
<accession>A0A0M3JLR0</accession>
<feature type="transmembrane region" description="Helical" evidence="1">
    <location>
        <begin position="6"/>
        <end position="24"/>
    </location>
</feature>
<sequence length="104" mass="11657">MVPTITISHIAMTSSSFLILAATYERYCLTIGSSKTKFVQNHRKMIAALAIFMGIISKGTMYLEFKITYMDECAGEMTEIGIGFEDFVMQTPYHTGFQHIALSL</sequence>
<evidence type="ECO:0000256" key="1">
    <source>
        <dbReference type="SAM" id="Phobius"/>
    </source>
</evidence>
<dbReference type="PANTHER" id="PTHR46709">
    <property type="entry name" value="PROTEIN CBG23488-RELATED"/>
    <property type="match status" value="1"/>
</dbReference>
<evidence type="ECO:0000313" key="4">
    <source>
        <dbReference type="WBParaSite" id="ASIM_0000859101-mRNA-1"/>
    </source>
</evidence>
<reference evidence="4" key="1">
    <citation type="submission" date="2017-02" db="UniProtKB">
        <authorList>
            <consortium name="WormBaseParasite"/>
        </authorList>
    </citation>
    <scope>IDENTIFICATION</scope>
</reference>
<keyword evidence="1" id="KW-0472">Membrane</keyword>
<dbReference type="WBParaSite" id="ASIM_0000859101-mRNA-1">
    <property type="protein sequence ID" value="ASIM_0000859101-mRNA-1"/>
    <property type="gene ID" value="ASIM_0000859101"/>
</dbReference>